<dbReference type="GO" id="GO:0051539">
    <property type="term" value="F:4 iron, 4 sulfur cluster binding"/>
    <property type="evidence" value="ECO:0007669"/>
    <property type="project" value="UniProtKB-UniRule"/>
</dbReference>
<feature type="binding site" evidence="5">
    <location>
        <position position="269"/>
    </location>
    <ligand>
        <name>isopentenyl diphosphate</name>
        <dbReference type="ChEBI" id="CHEBI:128769"/>
    </ligand>
</feature>
<evidence type="ECO:0000313" key="7">
    <source>
        <dbReference type="Proteomes" id="UP000298660"/>
    </source>
</evidence>
<comment type="catalytic activity">
    <reaction evidence="5">
        <text>dimethylallyl diphosphate + 2 oxidized [2Fe-2S]-[ferredoxin] + H2O = (2E)-4-hydroxy-3-methylbut-2-enyl diphosphate + 2 reduced [2Fe-2S]-[ferredoxin] + 2 H(+)</text>
        <dbReference type="Rhea" id="RHEA:24825"/>
        <dbReference type="Rhea" id="RHEA-COMP:10000"/>
        <dbReference type="Rhea" id="RHEA-COMP:10001"/>
        <dbReference type="ChEBI" id="CHEBI:15377"/>
        <dbReference type="ChEBI" id="CHEBI:15378"/>
        <dbReference type="ChEBI" id="CHEBI:33737"/>
        <dbReference type="ChEBI" id="CHEBI:33738"/>
        <dbReference type="ChEBI" id="CHEBI:57623"/>
        <dbReference type="ChEBI" id="CHEBI:128753"/>
        <dbReference type="EC" id="1.17.7.4"/>
    </reaction>
</comment>
<keyword evidence="3 5" id="KW-0408">Iron</keyword>
<keyword evidence="1 5" id="KW-0004">4Fe-4S</keyword>
<feature type="binding site" evidence="5">
    <location>
        <position position="269"/>
    </location>
    <ligand>
        <name>dimethylallyl diphosphate</name>
        <dbReference type="ChEBI" id="CHEBI:57623"/>
    </ligand>
</feature>
<dbReference type="Proteomes" id="UP000298660">
    <property type="component" value="Chromosome"/>
</dbReference>
<dbReference type="PANTHER" id="PTHR30426">
    <property type="entry name" value="4-HYDROXY-3-METHYLBUT-2-ENYL DIPHOSPHATE REDUCTASE"/>
    <property type="match status" value="1"/>
</dbReference>
<comment type="catalytic activity">
    <reaction evidence="5">
        <text>isopentenyl diphosphate + 2 oxidized [2Fe-2S]-[ferredoxin] + H2O = (2E)-4-hydroxy-3-methylbut-2-enyl diphosphate + 2 reduced [2Fe-2S]-[ferredoxin] + 2 H(+)</text>
        <dbReference type="Rhea" id="RHEA:24488"/>
        <dbReference type="Rhea" id="RHEA-COMP:10000"/>
        <dbReference type="Rhea" id="RHEA-COMP:10001"/>
        <dbReference type="ChEBI" id="CHEBI:15377"/>
        <dbReference type="ChEBI" id="CHEBI:15378"/>
        <dbReference type="ChEBI" id="CHEBI:33737"/>
        <dbReference type="ChEBI" id="CHEBI:33738"/>
        <dbReference type="ChEBI" id="CHEBI:128753"/>
        <dbReference type="ChEBI" id="CHEBI:128769"/>
        <dbReference type="EC" id="1.17.7.4"/>
    </reaction>
</comment>
<evidence type="ECO:0000313" key="6">
    <source>
        <dbReference type="EMBL" id="QCI17554.1"/>
    </source>
</evidence>
<gene>
    <name evidence="5" type="primary">ispH</name>
    <name evidence="6" type="ORF">D9V61_00735</name>
</gene>
<keyword evidence="4 5" id="KW-0411">Iron-sulfur</keyword>
<feature type="binding site" evidence="5">
    <location>
        <position position="226"/>
    </location>
    <ligand>
        <name>(2E)-4-hydroxy-3-methylbut-2-enyl diphosphate</name>
        <dbReference type="ChEBI" id="CHEBI:128753"/>
    </ligand>
</feature>
<feature type="binding site" evidence="5">
    <location>
        <position position="225"/>
    </location>
    <ligand>
        <name>dimethylallyl diphosphate</name>
        <dbReference type="ChEBI" id="CHEBI:57623"/>
    </ligand>
</feature>
<feature type="binding site" evidence="5">
    <location>
        <position position="12"/>
    </location>
    <ligand>
        <name>[4Fe-4S] cluster</name>
        <dbReference type="ChEBI" id="CHEBI:49883"/>
    </ligand>
</feature>
<feature type="binding site" evidence="5">
    <location>
        <position position="124"/>
    </location>
    <ligand>
        <name>isopentenyl diphosphate</name>
        <dbReference type="ChEBI" id="CHEBI:128769"/>
    </ligand>
</feature>
<name>A0A4D6XRL1_9GAMM</name>
<feature type="binding site" evidence="5">
    <location>
        <position position="197"/>
    </location>
    <ligand>
        <name>[4Fe-4S] cluster</name>
        <dbReference type="ChEBI" id="CHEBI:49883"/>
    </ligand>
</feature>
<dbReference type="Pfam" id="PF02401">
    <property type="entry name" value="LYTB"/>
    <property type="match status" value="1"/>
</dbReference>
<feature type="binding site" evidence="5">
    <location>
        <position position="41"/>
    </location>
    <ligand>
        <name>isopentenyl diphosphate</name>
        <dbReference type="ChEBI" id="CHEBI:128769"/>
    </ligand>
</feature>
<feature type="binding site" evidence="5">
    <location>
        <position position="74"/>
    </location>
    <ligand>
        <name>dimethylallyl diphosphate</name>
        <dbReference type="ChEBI" id="CHEBI:57623"/>
    </ligand>
</feature>
<dbReference type="NCBIfam" id="NF002190">
    <property type="entry name" value="PRK01045.1-4"/>
    <property type="match status" value="1"/>
</dbReference>
<dbReference type="GO" id="GO:0046872">
    <property type="term" value="F:metal ion binding"/>
    <property type="evidence" value="ECO:0007669"/>
    <property type="project" value="UniProtKB-KW"/>
</dbReference>
<feature type="binding site" evidence="5">
    <location>
        <position position="41"/>
    </location>
    <ligand>
        <name>dimethylallyl diphosphate</name>
        <dbReference type="ChEBI" id="CHEBI:57623"/>
    </ligand>
</feature>
<comment type="similarity">
    <text evidence="5">Belongs to the IspH family.</text>
</comment>
<dbReference type="GO" id="GO:0019288">
    <property type="term" value="P:isopentenyl diphosphate biosynthetic process, methylerythritol 4-phosphate pathway"/>
    <property type="evidence" value="ECO:0007669"/>
    <property type="project" value="UniProtKB-UniRule"/>
</dbReference>
<dbReference type="Gene3D" id="3.40.1010.20">
    <property type="entry name" value="4-hydroxy-3-methylbut-2-enyl diphosphate reductase, catalytic domain"/>
    <property type="match status" value="2"/>
</dbReference>
<dbReference type="Gene3D" id="3.40.50.11270">
    <property type="match status" value="1"/>
</dbReference>
<comment type="function">
    <text evidence="5">Catalyzes the conversion of 1-hydroxy-2-methyl-2-(E)-butenyl 4-diphosphate (HMBPP) into a mixture of isopentenyl diphosphate (IPP) and dimethylallyl diphosphate (DMAPP). Acts in the terminal step of the DOXP/MEP pathway for isoprenoid precursor biosynthesis.</text>
</comment>
<reference evidence="6 7" key="2">
    <citation type="submission" date="2019-05" db="EMBL/GenBank/DDBJ databases">
        <title>Genome evolution of the obligate endosymbiont Buchnera aphidicola.</title>
        <authorList>
            <person name="Moran N.A."/>
        </authorList>
    </citation>
    <scope>NUCLEOTIDE SEQUENCE [LARGE SCALE GENOMIC DNA]</scope>
    <source>
        <strain evidence="6 7">Ala</strain>
    </source>
</reference>
<feature type="binding site" evidence="5">
    <location>
        <position position="226"/>
    </location>
    <ligand>
        <name>isopentenyl diphosphate</name>
        <dbReference type="ChEBI" id="CHEBI:128769"/>
    </ligand>
</feature>
<comment type="subunit">
    <text evidence="5">Homodimer.</text>
</comment>
<organism evidence="6 7">
    <name type="scientific">Buchnera aphidicola</name>
    <name type="common">Acyrthosiphon lactucae</name>
    <dbReference type="NCBI Taxonomy" id="1241832"/>
    <lineage>
        <taxon>Bacteria</taxon>
        <taxon>Pseudomonadati</taxon>
        <taxon>Pseudomonadota</taxon>
        <taxon>Gammaproteobacteria</taxon>
        <taxon>Enterobacterales</taxon>
        <taxon>Erwiniaceae</taxon>
        <taxon>Buchnera</taxon>
    </lineage>
</organism>
<accession>A0A4D6XRL1</accession>
<evidence type="ECO:0000256" key="1">
    <source>
        <dbReference type="ARBA" id="ARBA00022485"/>
    </source>
</evidence>
<sequence length="323" mass="36343">MNIILTNPRGFCAGVKRAILIVKNALKIYKKTIYIKHELVHNQHVINEFRQQGVVFIEEISEIPDYSIIVFSAHGVSKKVVQESIKKKLIILNATCPLVEKVHIEVSKSSKKGIETILIGHKGHPEVEGTIGQYNNKKGKIYLIESIEDINNLSVKNDQKLNFVTQTTLSITNTKNIITTLKNKFPKISGPNKEDICYATTNRQMAVRKLSKIVDIILVIGSKNSSNSNRLVELGKETGTVTKLIDSFVDIKKKWFKNINYIGITAGASAPEILVTEVVQYLQKIGANKPIEMIGIREKKVFKIPKKILKIKTILDNMDKNNE</sequence>
<dbReference type="EC" id="1.17.7.4" evidence="5"/>
<protein>
    <recommendedName>
        <fullName evidence="5">4-hydroxy-3-methylbut-2-enyl diphosphate reductase</fullName>
        <shortName evidence="5">HMBPP reductase</shortName>
        <ecNumber evidence="5">1.17.7.4</ecNumber>
    </recommendedName>
</protein>
<dbReference type="RefSeq" id="WP_158339343.1">
    <property type="nucleotide sequence ID" value="NZ_CP034891.1"/>
</dbReference>
<feature type="binding site" evidence="5">
    <location>
        <position position="167"/>
    </location>
    <ligand>
        <name>(2E)-4-hydroxy-3-methylbut-2-enyl diphosphate</name>
        <dbReference type="ChEBI" id="CHEBI:128753"/>
    </ligand>
</feature>
<feature type="binding site" evidence="5">
    <location>
        <position position="226"/>
    </location>
    <ligand>
        <name>dimethylallyl diphosphate</name>
        <dbReference type="ChEBI" id="CHEBI:57623"/>
    </ligand>
</feature>
<evidence type="ECO:0000256" key="5">
    <source>
        <dbReference type="HAMAP-Rule" id="MF_00191"/>
    </source>
</evidence>
<dbReference type="CDD" id="cd13944">
    <property type="entry name" value="lytB_ispH"/>
    <property type="match status" value="1"/>
</dbReference>
<keyword evidence="2 5" id="KW-0479">Metal-binding</keyword>
<dbReference type="OrthoDB" id="9804068at2"/>
<reference evidence="6 7" key="1">
    <citation type="submission" date="2018-12" db="EMBL/GenBank/DDBJ databases">
        <authorList>
            <person name="Chong R.A."/>
        </authorList>
    </citation>
    <scope>NUCLEOTIDE SEQUENCE [LARGE SCALE GENOMIC DNA]</scope>
    <source>
        <strain evidence="6 7">Ala</strain>
    </source>
</reference>
<dbReference type="EMBL" id="CP034891">
    <property type="protein sequence ID" value="QCI17554.1"/>
    <property type="molecule type" value="Genomic_DNA"/>
</dbReference>
<dbReference type="PANTHER" id="PTHR30426:SF0">
    <property type="entry name" value="4-HYDROXY-3-METHYLBUT-2-ENYL DIPHOSPHATE REDUCTASE"/>
    <property type="match status" value="1"/>
</dbReference>
<comment type="pathway">
    <text evidence="5">Isoprenoid biosynthesis; isopentenyl diphosphate biosynthesis via DXP pathway; isopentenyl diphosphate from 1-deoxy-D-xylulose 5-phosphate: step 6/6.</text>
</comment>
<dbReference type="UniPathway" id="UPA00056">
    <property type="reaction ID" value="UER00097"/>
</dbReference>
<feature type="binding site" evidence="5">
    <location>
        <position position="41"/>
    </location>
    <ligand>
        <name>(2E)-4-hydroxy-3-methylbut-2-enyl diphosphate</name>
        <dbReference type="ChEBI" id="CHEBI:128753"/>
    </ligand>
</feature>
<feature type="active site" description="Proton donor" evidence="5">
    <location>
        <position position="126"/>
    </location>
</feature>
<dbReference type="NCBIfam" id="TIGR00216">
    <property type="entry name" value="ispH_lytB"/>
    <property type="match status" value="1"/>
</dbReference>
<dbReference type="GO" id="GO:0050992">
    <property type="term" value="P:dimethylallyl diphosphate biosynthetic process"/>
    <property type="evidence" value="ECO:0007669"/>
    <property type="project" value="UniProtKB-UniRule"/>
</dbReference>
<feature type="binding site" evidence="5">
    <location>
        <position position="124"/>
    </location>
    <ligand>
        <name>dimethylallyl diphosphate</name>
        <dbReference type="ChEBI" id="CHEBI:57623"/>
    </ligand>
</feature>
<dbReference type="HAMAP" id="MF_00191">
    <property type="entry name" value="IspH"/>
    <property type="match status" value="1"/>
</dbReference>
<feature type="binding site" evidence="5">
    <location>
        <position position="96"/>
    </location>
    <ligand>
        <name>[4Fe-4S] cluster</name>
        <dbReference type="ChEBI" id="CHEBI:49883"/>
    </ligand>
</feature>
<feature type="binding site" evidence="5">
    <location>
        <position position="227"/>
    </location>
    <ligand>
        <name>isopentenyl diphosphate</name>
        <dbReference type="ChEBI" id="CHEBI:128769"/>
    </ligand>
</feature>
<feature type="binding site" evidence="5">
    <location>
        <position position="227"/>
    </location>
    <ligand>
        <name>(2E)-4-hydroxy-3-methylbut-2-enyl diphosphate</name>
        <dbReference type="ChEBI" id="CHEBI:128753"/>
    </ligand>
</feature>
<evidence type="ECO:0000256" key="4">
    <source>
        <dbReference type="ARBA" id="ARBA00023014"/>
    </source>
</evidence>
<dbReference type="GO" id="GO:0016114">
    <property type="term" value="P:terpenoid biosynthetic process"/>
    <property type="evidence" value="ECO:0007669"/>
    <property type="project" value="UniProtKB-UniRule"/>
</dbReference>
<evidence type="ECO:0000256" key="2">
    <source>
        <dbReference type="ARBA" id="ARBA00022723"/>
    </source>
</evidence>
<comment type="cofactor">
    <cofactor evidence="5">
        <name>[4Fe-4S] cluster</name>
        <dbReference type="ChEBI" id="CHEBI:49883"/>
    </cofactor>
    <text evidence="5">Binds 1 [4Fe-4S] cluster per subunit.</text>
</comment>
<evidence type="ECO:0000256" key="3">
    <source>
        <dbReference type="ARBA" id="ARBA00023004"/>
    </source>
</evidence>
<dbReference type="InterPro" id="IPR003451">
    <property type="entry name" value="LytB/IspH"/>
</dbReference>
<feature type="binding site" evidence="5">
    <location>
        <position position="124"/>
    </location>
    <ligand>
        <name>(2E)-4-hydroxy-3-methylbut-2-enyl diphosphate</name>
        <dbReference type="ChEBI" id="CHEBI:128753"/>
    </ligand>
</feature>
<feature type="binding site" evidence="5">
    <location>
        <position position="74"/>
    </location>
    <ligand>
        <name>(2E)-4-hydroxy-3-methylbut-2-enyl diphosphate</name>
        <dbReference type="ChEBI" id="CHEBI:128753"/>
    </ligand>
</feature>
<dbReference type="AlphaFoldDB" id="A0A4D6XRL1"/>
<keyword evidence="5" id="KW-0414">Isoprene biosynthesis</keyword>
<feature type="binding site" evidence="5">
    <location>
        <position position="227"/>
    </location>
    <ligand>
        <name>dimethylallyl diphosphate</name>
        <dbReference type="ChEBI" id="CHEBI:57623"/>
    </ligand>
</feature>
<comment type="pathway">
    <text evidence="5">Isoprenoid biosynthesis; dimethylallyl diphosphate biosynthesis; dimethylallyl diphosphate from (2E)-4-hydroxy-3-methylbutenyl diphosphate: step 1/1.</text>
</comment>
<feature type="binding site" evidence="5">
    <location>
        <position position="74"/>
    </location>
    <ligand>
        <name>isopentenyl diphosphate</name>
        <dbReference type="ChEBI" id="CHEBI:128769"/>
    </ligand>
</feature>
<feature type="binding site" evidence="5">
    <location>
        <position position="269"/>
    </location>
    <ligand>
        <name>(2E)-4-hydroxy-3-methylbut-2-enyl diphosphate</name>
        <dbReference type="ChEBI" id="CHEBI:128753"/>
    </ligand>
</feature>
<dbReference type="GO" id="GO:0051745">
    <property type="term" value="F:4-hydroxy-3-methylbut-2-enyl diphosphate reductase activity"/>
    <property type="evidence" value="ECO:0007669"/>
    <property type="project" value="UniProtKB-UniRule"/>
</dbReference>
<feature type="binding site" evidence="5">
    <location>
        <position position="225"/>
    </location>
    <ligand>
        <name>isopentenyl diphosphate</name>
        <dbReference type="ChEBI" id="CHEBI:128769"/>
    </ligand>
</feature>
<dbReference type="UniPathway" id="UPA00059">
    <property type="reaction ID" value="UER00105"/>
</dbReference>
<dbReference type="NCBIfam" id="NF002188">
    <property type="entry name" value="PRK01045.1-2"/>
    <property type="match status" value="1"/>
</dbReference>
<keyword evidence="5 6" id="KW-0560">Oxidoreductase</keyword>
<feature type="binding site" evidence="5">
    <location>
        <position position="225"/>
    </location>
    <ligand>
        <name>(2E)-4-hydroxy-3-methylbut-2-enyl diphosphate</name>
        <dbReference type="ChEBI" id="CHEBI:128753"/>
    </ligand>
</feature>
<proteinExistence type="inferred from homology"/>